<sequence length="113" mass="12361">MKIIHAIVILGLASFSANFIFADDDKDKKEATPEARLQAAKEAMSTHMDIALIYVKGLVCPSCGIGVSKNLSRMKGVDKKRFKRGIEMDVKTQLVKIALNGKAGLDKADILER</sequence>
<reference evidence="1" key="1">
    <citation type="submission" date="2018-05" db="EMBL/GenBank/DDBJ databases">
        <authorList>
            <person name="Lanie J.A."/>
            <person name="Ng W.-L."/>
            <person name="Kazmierczak K.M."/>
            <person name="Andrzejewski T.M."/>
            <person name="Davidsen T.M."/>
            <person name="Wayne K.J."/>
            <person name="Tettelin H."/>
            <person name="Glass J.I."/>
            <person name="Rusch D."/>
            <person name="Podicherti R."/>
            <person name="Tsui H.-C.T."/>
            <person name="Winkler M.E."/>
        </authorList>
    </citation>
    <scope>NUCLEOTIDE SEQUENCE</scope>
</reference>
<dbReference type="AlphaFoldDB" id="A0A382DW01"/>
<feature type="non-terminal residue" evidence="1">
    <location>
        <position position="113"/>
    </location>
</feature>
<proteinExistence type="predicted"/>
<organism evidence="1">
    <name type="scientific">marine metagenome</name>
    <dbReference type="NCBI Taxonomy" id="408172"/>
    <lineage>
        <taxon>unclassified sequences</taxon>
        <taxon>metagenomes</taxon>
        <taxon>ecological metagenomes</taxon>
    </lineage>
</organism>
<dbReference type="EMBL" id="UINC01041377">
    <property type="protein sequence ID" value="SVB42558.1"/>
    <property type="molecule type" value="Genomic_DNA"/>
</dbReference>
<evidence type="ECO:0000313" key="1">
    <source>
        <dbReference type="EMBL" id="SVB42558.1"/>
    </source>
</evidence>
<name>A0A382DW01_9ZZZZ</name>
<protein>
    <submittedName>
        <fullName evidence="1">Uncharacterized protein</fullName>
    </submittedName>
</protein>
<accession>A0A382DW01</accession>
<gene>
    <name evidence="1" type="ORF">METZ01_LOCUS195412</name>
</gene>